<reference evidence="1 2" key="1">
    <citation type="journal article" date="2016" name="Front. Microbiol.">
        <title>High-Level Heat Resistance of Spores of Bacillus amyloliquefaciens and Bacillus licheniformis Results from the Presence of a spoVA Operon in a Tn1546 Transposon.</title>
        <authorList>
            <person name="Berendsen E.M."/>
            <person name="Koning R.A."/>
            <person name="Boekhorst J."/>
            <person name="de Jong A."/>
            <person name="Kuipers O.P."/>
            <person name="Wells-Bennik M.H."/>
        </authorList>
    </citation>
    <scope>NUCLEOTIDE SEQUENCE [LARGE SCALE GENOMIC DNA]</scope>
    <source>
        <strain evidence="1 2">B4121</strain>
    </source>
</reference>
<dbReference type="EMBL" id="LKPO01000026">
    <property type="protein sequence ID" value="OLF87493.1"/>
    <property type="molecule type" value="Genomic_DNA"/>
</dbReference>
<dbReference type="Proteomes" id="UP000185604">
    <property type="component" value="Unassembled WGS sequence"/>
</dbReference>
<accession>A0A7Z0WTH8</accession>
<comment type="caution">
    <text evidence="1">The sequence shown here is derived from an EMBL/GenBank/DDBJ whole genome shotgun (WGS) entry which is preliminary data.</text>
</comment>
<organism evidence="1 2">
    <name type="scientific">Bacillus paralicheniformis</name>
    <dbReference type="NCBI Taxonomy" id="1648923"/>
    <lineage>
        <taxon>Bacteria</taxon>
        <taxon>Bacillati</taxon>
        <taxon>Bacillota</taxon>
        <taxon>Bacilli</taxon>
        <taxon>Bacillales</taxon>
        <taxon>Bacillaceae</taxon>
        <taxon>Bacillus</taxon>
    </lineage>
</organism>
<proteinExistence type="predicted"/>
<evidence type="ECO:0000313" key="1">
    <source>
        <dbReference type="EMBL" id="OLF87493.1"/>
    </source>
</evidence>
<name>A0A7Z0WTH8_9BACI</name>
<dbReference type="AlphaFoldDB" id="A0A7Z0WTH8"/>
<gene>
    <name evidence="1" type="ORF">B4121_3945</name>
</gene>
<protein>
    <submittedName>
        <fullName evidence="1">Uncharacterized protein</fullName>
    </submittedName>
</protein>
<sequence>MIIAISSVLPDMLAYAINALDNRITSEIDNDFHYYIDTL</sequence>
<evidence type="ECO:0000313" key="2">
    <source>
        <dbReference type="Proteomes" id="UP000185604"/>
    </source>
</evidence>